<dbReference type="EMBL" id="RJKE01000001">
    <property type="protein sequence ID" value="ROO87677.1"/>
    <property type="molecule type" value="Genomic_DNA"/>
</dbReference>
<dbReference type="Proteomes" id="UP000272400">
    <property type="component" value="Unassembled WGS sequence"/>
</dbReference>
<gene>
    <name evidence="1" type="ORF">EDD29_5304</name>
</gene>
<proteinExistence type="predicted"/>
<reference evidence="1 2" key="1">
    <citation type="submission" date="2018-11" db="EMBL/GenBank/DDBJ databases">
        <title>Sequencing the genomes of 1000 actinobacteria strains.</title>
        <authorList>
            <person name="Klenk H.-P."/>
        </authorList>
    </citation>
    <scope>NUCLEOTIDE SEQUENCE [LARGE SCALE GENOMIC DNA]</scope>
    <source>
        <strain evidence="1 2">DSM 44254</strain>
    </source>
</reference>
<name>A0A3N1D2B0_9ACTN</name>
<keyword evidence="2" id="KW-1185">Reference proteome</keyword>
<dbReference type="OrthoDB" id="3281514at2"/>
<evidence type="ECO:0000313" key="2">
    <source>
        <dbReference type="Proteomes" id="UP000272400"/>
    </source>
</evidence>
<accession>A0A3N1D2B0</accession>
<sequence>MSAPGLEEMTRYLRSAGWTLADEDQRTTLWRPRSPDADDLQLVLPVRENVVDFSDRIQEALKVLAYSERRLPREVIDDIVIGGADSIAVRLTPDLPPGEAPLELAFAAINALRALVVASASAAAGASALVLPNRRSQRAETFAAKARFSTQPGSFVLCLSLPLEDGYPEPQTRCELAGQEELTLALRDPFGRRVSQRMLSAARQAQHLASKVSEGSEQIAAFAERPVANATELAALSALGGPEHDSYQVRFVLSPRSGTTRAPDLFRITPGQQRILKEASEYLRTRQPRTGVTVTGHVIRLARDNGPGPGEVVIHGVDDDTGIARRVRVELIREDYTRALRAHDQGLRVTATGDLDIRGNRRYLRHLTSFSVLSGIDED</sequence>
<dbReference type="AlphaFoldDB" id="A0A3N1D2B0"/>
<protein>
    <submittedName>
        <fullName evidence="1">Uncharacterized protein</fullName>
    </submittedName>
</protein>
<organism evidence="1 2">
    <name type="scientific">Actinocorallia herbida</name>
    <dbReference type="NCBI Taxonomy" id="58109"/>
    <lineage>
        <taxon>Bacteria</taxon>
        <taxon>Bacillati</taxon>
        <taxon>Actinomycetota</taxon>
        <taxon>Actinomycetes</taxon>
        <taxon>Streptosporangiales</taxon>
        <taxon>Thermomonosporaceae</taxon>
        <taxon>Actinocorallia</taxon>
    </lineage>
</organism>
<comment type="caution">
    <text evidence="1">The sequence shown here is derived from an EMBL/GenBank/DDBJ whole genome shotgun (WGS) entry which is preliminary data.</text>
</comment>
<evidence type="ECO:0000313" key="1">
    <source>
        <dbReference type="EMBL" id="ROO87677.1"/>
    </source>
</evidence>